<protein>
    <submittedName>
        <fullName evidence="1">Uncharacterized protein</fullName>
    </submittedName>
</protein>
<feature type="non-terminal residue" evidence="1">
    <location>
        <position position="1"/>
    </location>
</feature>
<dbReference type="AlphaFoldDB" id="A0A354M440"/>
<gene>
    <name evidence="1" type="ORF">DDY73_09780</name>
</gene>
<proteinExistence type="predicted"/>
<organism evidence="1 2">
    <name type="scientific">Coprobacter fastidiosus</name>
    <dbReference type="NCBI Taxonomy" id="1099853"/>
    <lineage>
        <taxon>Bacteria</taxon>
        <taxon>Pseudomonadati</taxon>
        <taxon>Bacteroidota</taxon>
        <taxon>Bacteroidia</taxon>
        <taxon>Bacteroidales</taxon>
        <taxon>Barnesiellaceae</taxon>
        <taxon>Coprobacter</taxon>
    </lineage>
</organism>
<comment type="caution">
    <text evidence="1">The sequence shown here is derived from an EMBL/GenBank/DDBJ whole genome shotgun (WGS) entry which is preliminary data.</text>
</comment>
<dbReference type="EMBL" id="DNWC01000128">
    <property type="protein sequence ID" value="HBJ09279.1"/>
    <property type="molecule type" value="Genomic_DNA"/>
</dbReference>
<feature type="non-terminal residue" evidence="1">
    <location>
        <position position="70"/>
    </location>
</feature>
<evidence type="ECO:0000313" key="1">
    <source>
        <dbReference type="EMBL" id="HBJ09279.1"/>
    </source>
</evidence>
<sequence>IPPGFEDQRTVNPWKKIFSERDLIGEEHYIASYIYQGKDTNEIIELYFSLKKDPGTAKKWRRKPENRELY</sequence>
<accession>A0A354M440</accession>
<evidence type="ECO:0000313" key="2">
    <source>
        <dbReference type="Proteomes" id="UP000262954"/>
    </source>
</evidence>
<name>A0A354M440_9BACT</name>
<dbReference type="Proteomes" id="UP000262954">
    <property type="component" value="Unassembled WGS sequence"/>
</dbReference>
<reference evidence="1 2" key="1">
    <citation type="journal article" date="2018" name="Nat. Biotechnol.">
        <title>A standardized bacterial taxonomy based on genome phylogeny substantially revises the tree of life.</title>
        <authorList>
            <person name="Parks D.H."/>
            <person name="Chuvochina M."/>
            <person name="Waite D.W."/>
            <person name="Rinke C."/>
            <person name="Skarshewski A."/>
            <person name="Chaumeil P.A."/>
            <person name="Hugenholtz P."/>
        </authorList>
    </citation>
    <scope>NUCLEOTIDE SEQUENCE [LARGE SCALE GENOMIC DNA]</scope>
    <source>
        <strain evidence="1">UBA11482</strain>
    </source>
</reference>